<evidence type="ECO:0000313" key="3">
    <source>
        <dbReference type="Proteomes" id="UP000619265"/>
    </source>
</evidence>
<protein>
    <recommendedName>
        <fullName evidence="4">Secreted RxLR effector protein 161-like</fullName>
    </recommendedName>
</protein>
<dbReference type="AlphaFoldDB" id="A0A833XW14"/>
<dbReference type="CDD" id="cd09272">
    <property type="entry name" value="RNase_HI_RT_Ty1"/>
    <property type="match status" value="1"/>
</dbReference>
<comment type="caution">
    <text evidence="2">The sequence shown here is derived from an EMBL/GenBank/DDBJ whole genome shotgun (WGS) entry which is preliminary data.</text>
</comment>
<dbReference type="PANTHER" id="PTHR11439">
    <property type="entry name" value="GAG-POL-RELATED RETROTRANSPOSON"/>
    <property type="match status" value="1"/>
</dbReference>
<sequence>MEGAKEVQTPLASKDNLQSNDGSTPVDATEYRKVIGALQYLELARPDIAFPVNKLAQFMQKLSTLHWQATKRLLRYLKLTVNHGILLRSTDKLILHGYSDANWGGNKTDRTSTSAYLIFFGVIPISWSTRKQRAVTRSST</sequence>
<reference evidence="2" key="2">
    <citation type="submission" date="2020-03" db="EMBL/GenBank/DDBJ databases">
        <title>Walnut 2.0.</title>
        <authorList>
            <person name="Marrano A."/>
            <person name="Britton M."/>
            <person name="Zimin A.V."/>
            <person name="Zaini P.A."/>
            <person name="Workman R."/>
            <person name="Puiu D."/>
            <person name="Bianco L."/>
            <person name="Allen B.J."/>
            <person name="Troggio M."/>
            <person name="Leslie C.A."/>
            <person name="Timp W."/>
            <person name="Dendekar A."/>
            <person name="Salzberg S.L."/>
            <person name="Neale D.B."/>
        </authorList>
    </citation>
    <scope>NUCLEOTIDE SEQUENCE</scope>
    <source>
        <tissue evidence="2">Leaves</tissue>
    </source>
</reference>
<gene>
    <name evidence="2" type="ORF">F2P56_008818</name>
</gene>
<dbReference type="PANTHER" id="PTHR11439:SF489">
    <property type="entry name" value="RNA-DIRECTED DNA POLYMERASE"/>
    <property type="match status" value="1"/>
</dbReference>
<dbReference type="Gramene" id="Jr04_06960_p1">
    <property type="protein sequence ID" value="cds.Jr04_06960_p1"/>
    <property type="gene ID" value="Jr04_06960"/>
</dbReference>
<accession>A0A833XW14</accession>
<evidence type="ECO:0008006" key="4">
    <source>
        <dbReference type="Google" id="ProtNLM"/>
    </source>
</evidence>
<dbReference type="Proteomes" id="UP000619265">
    <property type="component" value="Unassembled WGS sequence"/>
</dbReference>
<feature type="region of interest" description="Disordered" evidence="1">
    <location>
        <begin position="1"/>
        <end position="25"/>
    </location>
</feature>
<dbReference type="SUPFAM" id="SSF56672">
    <property type="entry name" value="DNA/RNA polymerases"/>
    <property type="match status" value="1"/>
</dbReference>
<name>A0A833XW14_JUGRE</name>
<proteinExistence type="predicted"/>
<dbReference type="InterPro" id="IPR043502">
    <property type="entry name" value="DNA/RNA_pol_sf"/>
</dbReference>
<dbReference type="EMBL" id="LIHL02000004">
    <property type="protein sequence ID" value="KAF5472072.1"/>
    <property type="molecule type" value="Genomic_DNA"/>
</dbReference>
<organism evidence="2 3">
    <name type="scientific">Juglans regia</name>
    <name type="common">English walnut</name>
    <dbReference type="NCBI Taxonomy" id="51240"/>
    <lineage>
        <taxon>Eukaryota</taxon>
        <taxon>Viridiplantae</taxon>
        <taxon>Streptophyta</taxon>
        <taxon>Embryophyta</taxon>
        <taxon>Tracheophyta</taxon>
        <taxon>Spermatophyta</taxon>
        <taxon>Magnoliopsida</taxon>
        <taxon>eudicotyledons</taxon>
        <taxon>Gunneridae</taxon>
        <taxon>Pentapetalae</taxon>
        <taxon>rosids</taxon>
        <taxon>fabids</taxon>
        <taxon>Fagales</taxon>
        <taxon>Juglandaceae</taxon>
        <taxon>Juglans</taxon>
    </lineage>
</organism>
<reference evidence="2" key="1">
    <citation type="submission" date="2015-10" db="EMBL/GenBank/DDBJ databases">
        <authorList>
            <person name="Martinez-Garcia P.J."/>
            <person name="Crepeau M.W."/>
            <person name="Puiu D."/>
            <person name="Gonzalez-Ibeas D."/>
            <person name="Whalen J."/>
            <person name="Stevens K."/>
            <person name="Paul R."/>
            <person name="Butterfield T."/>
            <person name="Britton M."/>
            <person name="Reagan R."/>
            <person name="Chakraborty S."/>
            <person name="Walawage S.L."/>
            <person name="Vasquez-Gross H.A."/>
            <person name="Cardeno C."/>
            <person name="Famula R."/>
            <person name="Pratt K."/>
            <person name="Kuruganti S."/>
            <person name="Aradhya M.K."/>
            <person name="Leslie C.A."/>
            <person name="Dandekar A.M."/>
            <person name="Salzberg S.L."/>
            <person name="Wegrzyn J.L."/>
            <person name="Langley C.H."/>
            <person name="Neale D.B."/>
        </authorList>
    </citation>
    <scope>NUCLEOTIDE SEQUENCE</scope>
    <source>
        <tissue evidence="2">Leaves</tissue>
    </source>
</reference>
<evidence type="ECO:0000313" key="2">
    <source>
        <dbReference type="EMBL" id="KAF5472072.1"/>
    </source>
</evidence>
<evidence type="ECO:0000256" key="1">
    <source>
        <dbReference type="SAM" id="MobiDB-lite"/>
    </source>
</evidence>